<keyword evidence="3" id="KW-0862">Zinc</keyword>
<feature type="binding site" evidence="3">
    <location>
        <position position="382"/>
    </location>
    <ligand>
        <name>Zn(2+)</name>
        <dbReference type="ChEBI" id="CHEBI:29105"/>
        <label>2</label>
    </ligand>
</feature>
<dbReference type="InterPro" id="IPR036264">
    <property type="entry name" value="Bact_exopeptidase_dim_dom"/>
</dbReference>
<keyword evidence="3" id="KW-0479">Metal-binding</keyword>
<dbReference type="STRING" id="1396826.PHA8399_03842"/>
<reference evidence="4 5" key="1">
    <citation type="submission" date="2015-09" db="EMBL/GenBank/DDBJ databases">
        <authorList>
            <consortium name="Swine Surveillance"/>
        </authorList>
    </citation>
    <scope>NUCLEOTIDE SEQUENCE [LARGE SCALE GENOMIC DNA]</scope>
    <source>
        <strain evidence="4 5">CECT 8399</strain>
    </source>
</reference>
<dbReference type="EMBL" id="CYSR01000033">
    <property type="protein sequence ID" value="CUI01696.1"/>
    <property type="molecule type" value="Genomic_DNA"/>
</dbReference>
<dbReference type="EC" id="3.5.1.87" evidence="4"/>
<dbReference type="SUPFAM" id="SSF53187">
    <property type="entry name" value="Zn-dependent exopeptidases"/>
    <property type="match status" value="1"/>
</dbReference>
<feature type="binding site" evidence="3">
    <location>
        <position position="94"/>
    </location>
    <ligand>
        <name>Zn(2+)</name>
        <dbReference type="ChEBI" id="CHEBI:29105"/>
        <label>2</label>
    </ligand>
</feature>
<proteinExistence type="inferred from homology"/>
<feature type="binding site" evidence="3">
    <location>
        <position position="129"/>
    </location>
    <ligand>
        <name>Zn(2+)</name>
        <dbReference type="ChEBI" id="CHEBI:29105"/>
        <label>2</label>
    </ligand>
</feature>
<dbReference type="CDD" id="cd03884">
    <property type="entry name" value="M20_bAS"/>
    <property type="match status" value="1"/>
</dbReference>
<evidence type="ECO:0000256" key="1">
    <source>
        <dbReference type="ARBA" id="ARBA00006153"/>
    </source>
</evidence>
<dbReference type="GO" id="GO:0016813">
    <property type="term" value="F:hydrolase activity, acting on carbon-nitrogen (but not peptide) bonds, in linear amidines"/>
    <property type="evidence" value="ECO:0007669"/>
    <property type="project" value="InterPro"/>
</dbReference>
<evidence type="ECO:0000313" key="4">
    <source>
        <dbReference type="EMBL" id="CUI01696.1"/>
    </source>
</evidence>
<dbReference type="InterPro" id="IPR010158">
    <property type="entry name" value="Amidase_Cbmase"/>
</dbReference>
<dbReference type="RefSeq" id="WP_058287694.1">
    <property type="nucleotide sequence ID" value="NZ_CYSR01000033.1"/>
</dbReference>
<dbReference type="Pfam" id="PF01546">
    <property type="entry name" value="Peptidase_M20"/>
    <property type="match status" value="1"/>
</dbReference>
<sequence length="418" mass="44041">MTEYSVDGARLWSRLMDMAEIGASENGGSHRLALSQDDEDGRELFLAWCGNRGFAAVFDKIGNLFVRRAGRNPAAPPVVIGSHLDTQPNGGRFDGVLGVLAGLEVLETLEDHAITTEAPVEIAVWTNEEGARFQPAMMGSGVHCGVHSLTETLAVTDASGIPVAQELERFGYAGGIEPGSHAIGSYLELHIEQGPILEQEDKTIGVVTGGQAIRWYSLALSGQETHAGPMPMAMRRDPVRHLAAVTQLVYQIGLADPDARATVGVIETRPGSINVMPGQVRLSVDLRHPDEAALQRMHDALSEGIAGLDKTADGVGISLKQIWHSPVVAFDPQLTGAVQASAAARGCAARDMVSGAGHDAFHLAKVVPATMIFVPCRGGISHNEQEYTAPEHVQAGANVLLDVALQMAGTQTPAGAAA</sequence>
<dbReference type="NCBIfam" id="NF006769">
    <property type="entry name" value="PRK09290.1-3"/>
    <property type="match status" value="1"/>
</dbReference>
<organism evidence="4 5">
    <name type="scientific">Leisingera aquaemixtae</name>
    <dbReference type="NCBI Taxonomy" id="1396826"/>
    <lineage>
        <taxon>Bacteria</taxon>
        <taxon>Pseudomonadati</taxon>
        <taxon>Pseudomonadota</taxon>
        <taxon>Alphaproteobacteria</taxon>
        <taxon>Rhodobacterales</taxon>
        <taxon>Roseobacteraceae</taxon>
        <taxon>Leisingera</taxon>
    </lineage>
</organism>
<dbReference type="SUPFAM" id="SSF55031">
    <property type="entry name" value="Bacterial exopeptidase dimerisation domain"/>
    <property type="match status" value="1"/>
</dbReference>
<dbReference type="GO" id="GO:0046872">
    <property type="term" value="F:metal ion binding"/>
    <property type="evidence" value="ECO:0007669"/>
    <property type="project" value="UniProtKB-KW"/>
</dbReference>
<accession>A0A0P1HDR3</accession>
<feature type="binding site" evidence="3">
    <location>
        <position position="94"/>
    </location>
    <ligand>
        <name>Zn(2+)</name>
        <dbReference type="ChEBI" id="CHEBI:29105"/>
        <label>1</label>
    </ligand>
</feature>
<dbReference type="InterPro" id="IPR002933">
    <property type="entry name" value="Peptidase_M20"/>
</dbReference>
<comment type="cofactor">
    <cofactor evidence="3">
        <name>Zn(2+)</name>
        <dbReference type="ChEBI" id="CHEBI:29105"/>
    </cofactor>
    <text evidence="3">Binds 2 Zn(2+) ions per subunit.</text>
</comment>
<evidence type="ECO:0000256" key="3">
    <source>
        <dbReference type="PIRSR" id="PIRSR001235-1"/>
    </source>
</evidence>
<feature type="binding site" evidence="3">
    <location>
        <position position="83"/>
    </location>
    <ligand>
        <name>Zn(2+)</name>
        <dbReference type="ChEBI" id="CHEBI:29105"/>
        <label>1</label>
    </ligand>
</feature>
<comment type="similarity">
    <text evidence="1">Belongs to the peptidase M20 family.</text>
</comment>
<protein>
    <submittedName>
        <fullName evidence="4">N-carbamoyl-L-amino acid hydrolase</fullName>
        <ecNumber evidence="4">3.5.1.87</ecNumber>
    </submittedName>
</protein>
<keyword evidence="2 4" id="KW-0378">Hydrolase</keyword>
<dbReference type="Gene3D" id="3.30.70.360">
    <property type="match status" value="1"/>
</dbReference>
<dbReference type="Gene3D" id="3.40.630.10">
    <property type="entry name" value="Zn peptidases"/>
    <property type="match status" value="1"/>
</dbReference>
<feature type="binding site" evidence="3">
    <location>
        <position position="190"/>
    </location>
    <ligand>
        <name>Zn(2+)</name>
        <dbReference type="ChEBI" id="CHEBI:29105"/>
        <label>1</label>
    </ligand>
</feature>
<evidence type="ECO:0000256" key="2">
    <source>
        <dbReference type="ARBA" id="ARBA00022801"/>
    </source>
</evidence>
<dbReference type="NCBIfam" id="TIGR01879">
    <property type="entry name" value="hydantase"/>
    <property type="match status" value="1"/>
</dbReference>
<dbReference type="PIRSF" id="PIRSF001235">
    <property type="entry name" value="Amidase_carbamoylase"/>
    <property type="match status" value="1"/>
</dbReference>
<dbReference type="Proteomes" id="UP000051326">
    <property type="component" value="Unassembled WGS sequence"/>
</dbReference>
<evidence type="ECO:0000313" key="5">
    <source>
        <dbReference type="Proteomes" id="UP000051326"/>
    </source>
</evidence>
<name>A0A0P1HDR3_9RHOB</name>
<dbReference type="PANTHER" id="PTHR32494:SF5">
    <property type="entry name" value="ALLANTOATE AMIDOHYDROLASE"/>
    <property type="match status" value="1"/>
</dbReference>
<dbReference type="GO" id="GO:0050538">
    <property type="term" value="F:N-carbamoyl-L-amino-acid hydrolase activity"/>
    <property type="evidence" value="ECO:0007669"/>
    <property type="project" value="UniProtKB-EC"/>
</dbReference>
<gene>
    <name evidence="4" type="primary">amaB_3</name>
    <name evidence="4" type="ORF">PHA8399_03842</name>
</gene>
<dbReference type="PANTHER" id="PTHR32494">
    <property type="entry name" value="ALLANTOATE DEIMINASE-RELATED"/>
    <property type="match status" value="1"/>
</dbReference>
<dbReference type="AlphaFoldDB" id="A0A0P1HDR3"/>